<name>A0A5Q2N0N5_9FIRM</name>
<organism evidence="1 2">
    <name type="scientific">Heliorestis convoluta</name>
    <dbReference type="NCBI Taxonomy" id="356322"/>
    <lineage>
        <taxon>Bacteria</taxon>
        <taxon>Bacillati</taxon>
        <taxon>Bacillota</taxon>
        <taxon>Clostridia</taxon>
        <taxon>Eubacteriales</taxon>
        <taxon>Heliobacteriaceae</taxon>
        <taxon>Heliorestis</taxon>
    </lineage>
</organism>
<evidence type="ECO:0000313" key="1">
    <source>
        <dbReference type="EMBL" id="QGG47881.1"/>
    </source>
</evidence>
<protein>
    <submittedName>
        <fullName evidence="1">Uncharacterized protein</fullName>
    </submittedName>
</protein>
<reference evidence="2" key="1">
    <citation type="submission" date="2019-11" db="EMBL/GenBank/DDBJ databases">
        <title>Genome sequence of Heliorestis convoluta strain HH, an alkaliphilic and minimalistic phototrophic bacterium from a soda lake in Egypt.</title>
        <authorList>
            <person name="Dewey E.D."/>
            <person name="Stokes L.M."/>
            <person name="Burchell B.M."/>
            <person name="Shaffer K.N."/>
            <person name="Huntington A.M."/>
            <person name="Baker J.M."/>
            <person name="Nadendla S."/>
            <person name="Giglio M.G."/>
            <person name="Touchman J.W."/>
            <person name="Blankenship R.E."/>
            <person name="Madigan M.T."/>
            <person name="Sattley W.M."/>
        </authorList>
    </citation>
    <scope>NUCLEOTIDE SEQUENCE [LARGE SCALE GENOMIC DNA]</scope>
    <source>
        <strain evidence="2">HH</strain>
    </source>
</reference>
<keyword evidence="2" id="KW-1185">Reference proteome</keyword>
<gene>
    <name evidence="1" type="ORF">FTV88_1783</name>
</gene>
<sequence length="45" mass="5342">MMIIEEHEDHLFQMDLPGERIPMVAKRITKKEEMSHEAPTTLHKI</sequence>
<dbReference type="KEGG" id="hcv:FTV88_1783"/>
<dbReference type="EMBL" id="CP045875">
    <property type="protein sequence ID" value="QGG47881.1"/>
    <property type="molecule type" value="Genomic_DNA"/>
</dbReference>
<proteinExistence type="predicted"/>
<dbReference type="RefSeq" id="WP_153725176.1">
    <property type="nucleotide sequence ID" value="NZ_CP045875.1"/>
</dbReference>
<accession>A0A5Q2N0N5</accession>
<dbReference type="Proteomes" id="UP000366051">
    <property type="component" value="Chromosome"/>
</dbReference>
<dbReference type="AlphaFoldDB" id="A0A5Q2N0N5"/>
<evidence type="ECO:0000313" key="2">
    <source>
        <dbReference type="Proteomes" id="UP000366051"/>
    </source>
</evidence>